<comment type="caution">
    <text evidence="1">The sequence shown here is derived from an EMBL/GenBank/DDBJ whole genome shotgun (WGS) entry which is preliminary data.</text>
</comment>
<name>A0A7W5ZYJ1_9SPHN</name>
<proteinExistence type="predicted"/>
<sequence length="161" mass="17566">MAYRIEGLSHRSFSHLFGLGVDDLARDGVVRVIATSDRGFPCRVSLVDARKGESLILLNHISHDVGTPYRNAYAIFVREGAEQAAAHVDCVPPVFEGRPLGLRGFDSDGMLKDARLALPGEADARIRELLADPLIESIYAHNAAHGCFVARIERDDQGDAE</sequence>
<dbReference type="EMBL" id="JACICY010000003">
    <property type="protein sequence ID" value="MBB3860602.1"/>
    <property type="molecule type" value="Genomic_DNA"/>
</dbReference>
<evidence type="ECO:0000313" key="1">
    <source>
        <dbReference type="EMBL" id="MBB3860602.1"/>
    </source>
</evidence>
<dbReference type="Proteomes" id="UP000562395">
    <property type="component" value="Unassembled WGS sequence"/>
</dbReference>
<protein>
    <recommendedName>
        <fullName evidence="3">DUF1203 domain-containing protein</fullName>
    </recommendedName>
</protein>
<organism evidence="1 2">
    <name type="scientific">Novosphingobium hassiacum</name>
    <dbReference type="NCBI Taxonomy" id="173676"/>
    <lineage>
        <taxon>Bacteria</taxon>
        <taxon>Pseudomonadati</taxon>
        <taxon>Pseudomonadota</taxon>
        <taxon>Alphaproteobacteria</taxon>
        <taxon>Sphingomonadales</taxon>
        <taxon>Sphingomonadaceae</taxon>
        <taxon>Novosphingobium</taxon>
    </lineage>
</organism>
<keyword evidence="2" id="KW-1185">Reference proteome</keyword>
<dbReference type="RefSeq" id="WP_183612848.1">
    <property type="nucleotide sequence ID" value="NZ_JACICY010000003.1"/>
</dbReference>
<dbReference type="Pfam" id="PF06718">
    <property type="entry name" value="DUF1203"/>
    <property type="match status" value="1"/>
</dbReference>
<accession>A0A7W5ZYJ1</accession>
<evidence type="ECO:0008006" key="3">
    <source>
        <dbReference type="Google" id="ProtNLM"/>
    </source>
</evidence>
<evidence type="ECO:0000313" key="2">
    <source>
        <dbReference type="Proteomes" id="UP000562395"/>
    </source>
</evidence>
<gene>
    <name evidence="1" type="ORF">GGQ88_001868</name>
</gene>
<dbReference type="InterPro" id="IPR009593">
    <property type="entry name" value="DUF1203"/>
</dbReference>
<dbReference type="AlphaFoldDB" id="A0A7W5ZYJ1"/>
<reference evidence="1 2" key="1">
    <citation type="submission" date="2020-08" db="EMBL/GenBank/DDBJ databases">
        <title>Genomic Encyclopedia of Type Strains, Phase IV (KMG-IV): sequencing the most valuable type-strain genomes for metagenomic binning, comparative biology and taxonomic classification.</title>
        <authorList>
            <person name="Goeker M."/>
        </authorList>
    </citation>
    <scope>NUCLEOTIDE SEQUENCE [LARGE SCALE GENOMIC DNA]</scope>
    <source>
        <strain evidence="1 2">DSM 14552</strain>
    </source>
</reference>